<evidence type="ECO:0000313" key="3">
    <source>
        <dbReference type="EMBL" id="OAX40939.1"/>
    </source>
</evidence>
<keyword evidence="1" id="KW-0175">Coiled coil</keyword>
<feature type="compositionally biased region" description="Acidic residues" evidence="2">
    <location>
        <begin position="386"/>
        <end position="397"/>
    </location>
</feature>
<feature type="compositionally biased region" description="Low complexity" evidence="2">
    <location>
        <begin position="355"/>
        <end position="372"/>
    </location>
</feature>
<feature type="compositionally biased region" description="Polar residues" evidence="2">
    <location>
        <begin position="345"/>
        <end position="354"/>
    </location>
</feature>
<evidence type="ECO:0000313" key="4">
    <source>
        <dbReference type="Proteomes" id="UP000092154"/>
    </source>
</evidence>
<name>A0A1B7N7X3_9AGAM</name>
<protein>
    <submittedName>
        <fullName evidence="3">Uncharacterized protein</fullName>
    </submittedName>
</protein>
<feature type="compositionally biased region" description="Acidic residues" evidence="2">
    <location>
        <begin position="408"/>
        <end position="421"/>
    </location>
</feature>
<keyword evidence="4" id="KW-1185">Reference proteome</keyword>
<feature type="compositionally biased region" description="Polar residues" evidence="2">
    <location>
        <begin position="204"/>
        <end position="216"/>
    </location>
</feature>
<dbReference type="OrthoDB" id="3269067at2759"/>
<feature type="region of interest" description="Disordered" evidence="2">
    <location>
        <begin position="443"/>
        <end position="479"/>
    </location>
</feature>
<dbReference type="EMBL" id="KV448195">
    <property type="protein sequence ID" value="OAX40939.1"/>
    <property type="molecule type" value="Genomic_DNA"/>
</dbReference>
<dbReference type="STRING" id="1314800.A0A1B7N7X3"/>
<feature type="compositionally biased region" description="Low complexity" evidence="2">
    <location>
        <begin position="324"/>
        <end position="344"/>
    </location>
</feature>
<evidence type="ECO:0000256" key="2">
    <source>
        <dbReference type="SAM" id="MobiDB-lite"/>
    </source>
</evidence>
<evidence type="ECO:0000256" key="1">
    <source>
        <dbReference type="SAM" id="Coils"/>
    </source>
</evidence>
<reference evidence="3 4" key="1">
    <citation type="submission" date="2016-06" db="EMBL/GenBank/DDBJ databases">
        <title>Comparative genomics of the ectomycorrhizal sister species Rhizopogon vinicolor and Rhizopogon vesiculosus (Basidiomycota: Boletales) reveals a divergence of the mating type B locus.</title>
        <authorList>
            <consortium name="DOE Joint Genome Institute"/>
            <person name="Mujic A.B."/>
            <person name="Kuo A."/>
            <person name="Tritt A."/>
            <person name="Lipzen A."/>
            <person name="Chen C."/>
            <person name="Johnson J."/>
            <person name="Sharma A."/>
            <person name="Barry K."/>
            <person name="Grigoriev I.V."/>
            <person name="Spatafora J.W."/>
        </authorList>
    </citation>
    <scope>NUCLEOTIDE SEQUENCE [LARGE SCALE GENOMIC DNA]</scope>
    <source>
        <strain evidence="3 4">AM-OR11-026</strain>
    </source>
</reference>
<gene>
    <name evidence="3" type="ORF">K503DRAFT_768111</name>
</gene>
<feature type="region of interest" description="Disordered" evidence="2">
    <location>
        <begin position="196"/>
        <end position="227"/>
    </location>
</feature>
<feature type="coiled-coil region" evidence="1">
    <location>
        <begin position="79"/>
        <end position="113"/>
    </location>
</feature>
<dbReference type="AlphaFoldDB" id="A0A1B7N7X3"/>
<dbReference type="InParanoid" id="A0A1B7N7X3"/>
<organism evidence="3 4">
    <name type="scientific">Rhizopogon vinicolor AM-OR11-026</name>
    <dbReference type="NCBI Taxonomy" id="1314800"/>
    <lineage>
        <taxon>Eukaryota</taxon>
        <taxon>Fungi</taxon>
        <taxon>Dikarya</taxon>
        <taxon>Basidiomycota</taxon>
        <taxon>Agaricomycotina</taxon>
        <taxon>Agaricomycetes</taxon>
        <taxon>Agaricomycetidae</taxon>
        <taxon>Boletales</taxon>
        <taxon>Suillineae</taxon>
        <taxon>Rhizopogonaceae</taxon>
        <taxon>Rhizopogon</taxon>
    </lineage>
</organism>
<accession>A0A1B7N7X3</accession>
<dbReference type="Proteomes" id="UP000092154">
    <property type="component" value="Unassembled WGS sequence"/>
</dbReference>
<sequence length="479" mass="51680">MSTISPPSVILTDALASLNKAVNIAFASIQDQARQEVTLASTEGREARRERDEAIKALHDCRLEEQAWRQEAGVWKAAVEQAELTIKHHLDTISQLRHEAEQWKQQCLRLEDTSRQEAISWKEQFLRVEQERYKLSTRVDELVEEQLSYTGQTHASNTPITPMFRHPNATTCTTHLDSSASTHLRRSPFVYGDSLSASIPKATKPTSAQQLPTPISENRRVTGDKPKQFLIRRVQATIEVPVKEESEEKTVSDQVQSASCSSVSSSSLGPAPTAPGPSRPPTSTNASKTILTSKTAAKPSKAVPEPNKPASSTSKFAPGRNKPTSASSKSTLSSGKSAPGPSKSTLRPSKPTLSGTGNKPPSNPTTSTPASSRPLRKVSAKRQYVEIDDGVEEDEMSEPSGSGSDANVGDEGDPSEEEDELMMGAEENRREVYGTKRIMAASSMKAVSSAPTKKRKLASSLTALTASAGKKPPGKNARG</sequence>
<feature type="compositionally biased region" description="Low complexity" evidence="2">
    <location>
        <begin position="458"/>
        <end position="468"/>
    </location>
</feature>
<feature type="compositionally biased region" description="Polar residues" evidence="2">
    <location>
        <begin position="284"/>
        <end position="295"/>
    </location>
</feature>
<feature type="compositionally biased region" description="Low complexity" evidence="2">
    <location>
        <begin position="252"/>
        <end position="271"/>
    </location>
</feature>
<feature type="region of interest" description="Disordered" evidence="2">
    <location>
        <begin position="243"/>
        <end position="430"/>
    </location>
</feature>
<proteinExistence type="predicted"/>
<feature type="compositionally biased region" description="Basic and acidic residues" evidence="2">
    <location>
        <begin position="217"/>
        <end position="227"/>
    </location>
</feature>